<feature type="region of interest" description="Disordered" evidence="1">
    <location>
        <begin position="61"/>
        <end position="114"/>
    </location>
</feature>
<sequence length="114" mass="12280">NVFLQPVKNAIVVPHDIDLQSRVPNAAKRLEPSRINVMHSVHKIKPDSSGLVPRIYRRHRTRISAGRPSAHGSSDDPTAVDPRDKPEDDAALGAGALDDPKSAGAAPPPPHRRA</sequence>
<accession>A0ABS3J7S3</accession>
<gene>
    <name evidence="2" type="ORF">J1C47_18895</name>
</gene>
<organism evidence="2 3">
    <name type="scientific">Jiella sonneratiae</name>
    <dbReference type="NCBI Taxonomy" id="2816856"/>
    <lineage>
        <taxon>Bacteria</taxon>
        <taxon>Pseudomonadati</taxon>
        <taxon>Pseudomonadota</taxon>
        <taxon>Alphaproteobacteria</taxon>
        <taxon>Hyphomicrobiales</taxon>
        <taxon>Aurantimonadaceae</taxon>
        <taxon>Jiella</taxon>
    </lineage>
</organism>
<keyword evidence="3" id="KW-1185">Reference proteome</keyword>
<feature type="non-terminal residue" evidence="2">
    <location>
        <position position="1"/>
    </location>
</feature>
<protein>
    <submittedName>
        <fullName evidence="2">Uncharacterized protein</fullName>
    </submittedName>
</protein>
<evidence type="ECO:0000313" key="3">
    <source>
        <dbReference type="Proteomes" id="UP000664288"/>
    </source>
</evidence>
<proteinExistence type="predicted"/>
<evidence type="ECO:0000313" key="2">
    <source>
        <dbReference type="EMBL" id="MBO0905717.1"/>
    </source>
</evidence>
<evidence type="ECO:0000256" key="1">
    <source>
        <dbReference type="SAM" id="MobiDB-lite"/>
    </source>
</evidence>
<dbReference type="Proteomes" id="UP000664288">
    <property type="component" value="Unassembled WGS sequence"/>
</dbReference>
<name>A0ABS3J7S3_9HYPH</name>
<reference evidence="2 3" key="1">
    <citation type="submission" date="2021-03" db="EMBL/GenBank/DDBJ databases">
        <title>Whole genome sequence of Jiella sp. MQZ13P-4.</title>
        <authorList>
            <person name="Tuo L."/>
        </authorList>
    </citation>
    <scope>NUCLEOTIDE SEQUENCE [LARGE SCALE GENOMIC DNA]</scope>
    <source>
        <strain evidence="2 3">MQZ13P-4</strain>
    </source>
</reference>
<comment type="caution">
    <text evidence="2">The sequence shown here is derived from an EMBL/GenBank/DDBJ whole genome shotgun (WGS) entry which is preliminary data.</text>
</comment>
<dbReference type="RefSeq" id="WP_207352346.1">
    <property type="nucleotide sequence ID" value="NZ_JAFMPY010000024.1"/>
</dbReference>
<dbReference type="EMBL" id="JAFMPY010000024">
    <property type="protein sequence ID" value="MBO0905717.1"/>
    <property type="molecule type" value="Genomic_DNA"/>
</dbReference>